<keyword evidence="7" id="KW-0408">Iron</keyword>
<dbReference type="CDD" id="cd00667">
    <property type="entry name" value="ring_hydroxylating_dioxygenases_beta"/>
    <property type="match status" value="1"/>
</dbReference>
<dbReference type="GO" id="GO:0051537">
    <property type="term" value="F:2 iron, 2 sulfur cluster binding"/>
    <property type="evidence" value="ECO:0007669"/>
    <property type="project" value="UniProtKB-KW"/>
</dbReference>
<dbReference type="PRINTS" id="PR00090">
    <property type="entry name" value="RNGDIOXGNASE"/>
</dbReference>
<evidence type="ECO:0000256" key="7">
    <source>
        <dbReference type="ARBA" id="ARBA00023004"/>
    </source>
</evidence>
<evidence type="ECO:0000256" key="2">
    <source>
        <dbReference type="ARBA" id="ARBA00009570"/>
    </source>
</evidence>
<evidence type="ECO:0000256" key="3">
    <source>
        <dbReference type="ARBA" id="ARBA00022714"/>
    </source>
</evidence>
<dbReference type="KEGG" id="mxe:MYXE_30380"/>
<evidence type="ECO:0000259" key="10">
    <source>
        <dbReference type="PROSITE" id="PS51296"/>
    </source>
</evidence>
<dbReference type="Pfam" id="PF00866">
    <property type="entry name" value="Ring_hydroxyl_B"/>
    <property type="match status" value="1"/>
</dbReference>
<dbReference type="AlphaFoldDB" id="A0AAD1H1A0"/>
<dbReference type="SUPFAM" id="SSF50022">
    <property type="entry name" value="ISP domain"/>
    <property type="match status" value="1"/>
</dbReference>
<keyword evidence="8" id="KW-0411">Iron-sulfur</keyword>
<dbReference type="InterPro" id="IPR036922">
    <property type="entry name" value="Rieske_2Fe-2S_sf"/>
</dbReference>
<dbReference type="GO" id="GO:0005506">
    <property type="term" value="F:iron ion binding"/>
    <property type="evidence" value="ECO:0007669"/>
    <property type="project" value="InterPro"/>
</dbReference>
<dbReference type="PANTHER" id="PTHR43756:SF1">
    <property type="entry name" value="3-PHENYLPROPIONATE_CINNAMIC ACID DIOXYGENASE SUBUNIT ALPHA"/>
    <property type="match status" value="1"/>
</dbReference>
<evidence type="ECO:0000313" key="12">
    <source>
        <dbReference type="Proteomes" id="UP000464624"/>
    </source>
</evidence>
<keyword evidence="5" id="KW-0223">Dioxygenase</keyword>
<proteinExistence type="inferred from homology"/>
<dbReference type="NCBIfam" id="NF007479">
    <property type="entry name" value="PRK10069.1"/>
    <property type="match status" value="1"/>
</dbReference>
<gene>
    <name evidence="11" type="ORF">MYXE_30380</name>
</gene>
<evidence type="ECO:0000256" key="1">
    <source>
        <dbReference type="ARBA" id="ARBA00008751"/>
    </source>
</evidence>
<reference evidence="11 12" key="1">
    <citation type="submission" date="2019-12" db="EMBL/GenBank/DDBJ databases">
        <title>Complete genome sequence of Mycolicibacterium xenopi str. JCM15661T.</title>
        <authorList>
            <person name="Yoshida M."/>
            <person name="Fukano H."/>
            <person name="Asakura T."/>
            <person name="Hoshino Y."/>
        </authorList>
    </citation>
    <scope>NUCLEOTIDE SEQUENCE [LARGE SCALE GENOMIC DNA]</scope>
    <source>
        <strain evidence="11 12">JCM 15661T</strain>
    </source>
</reference>
<comment type="similarity">
    <text evidence="1">Belongs to the bacterial ring-hydroxylating dioxygenase alpha subunit family.</text>
</comment>
<dbReference type="GO" id="GO:0051213">
    <property type="term" value="F:dioxygenase activity"/>
    <property type="evidence" value="ECO:0007669"/>
    <property type="project" value="UniProtKB-KW"/>
</dbReference>
<comment type="similarity">
    <text evidence="2">Belongs to the bacterial ring-hydroxylating dioxygenase beta subunit family.</text>
</comment>
<dbReference type="Gene3D" id="2.102.10.10">
    <property type="entry name" value="Rieske [2Fe-2S] iron-sulphur domain"/>
    <property type="match status" value="1"/>
</dbReference>
<keyword evidence="6" id="KW-0560">Oxidoreductase</keyword>
<dbReference type="InterPro" id="IPR001663">
    <property type="entry name" value="Rng_hydr_dOase-A"/>
</dbReference>
<dbReference type="EMBL" id="AP022314">
    <property type="protein sequence ID" value="BBU23248.1"/>
    <property type="molecule type" value="Genomic_DNA"/>
</dbReference>
<dbReference type="SUPFAM" id="SSF54427">
    <property type="entry name" value="NTF2-like"/>
    <property type="match status" value="1"/>
</dbReference>
<dbReference type="Proteomes" id="UP000464624">
    <property type="component" value="Chromosome"/>
</dbReference>
<evidence type="ECO:0000256" key="8">
    <source>
        <dbReference type="ARBA" id="ARBA00023014"/>
    </source>
</evidence>
<dbReference type="InterPro" id="IPR015879">
    <property type="entry name" value="Ring_hydroxy_dOase_asu_C_dom"/>
</dbReference>
<sequence length="614" mass="69865">MTDHSCLFDSVRRGMIPAHIYNDREIFELEKQRLFSRTWIFVAHESEIPQDGDYVVRRVLGDSFIITRDSNGTVRALFNMCLHRGMQVCRAEMGNASNFRCPYHGWSYRNDGRLIGLPFHREAYGGDDGFPKKTQTLLPAPKFDSYNGLLFISLDAHAQPLEDFLGDFRFYLDFYTKQSRHGLDVRGPQRWRIKANWKIGAENFAGDMYHTPHTHASIVEIGLFREPKAQKRKDGATYWAGSGGGTTYKLPPGNFEERMRYVGYTDDMITRIKDVWTQRQQRLVGDDGFMISAASCFPNLSFVHNWPKVHDGDDVVPFISIRLWQPISENETEVCSWFAVDSAASPAYKHKSYQAYLMCFGSTGMFEQDDVENWVSLTNTAGGSMARRLLLNSRMGLLPDDRPLVEALPVESFHGPGHAQVGYNEHNPAPAAQAVGRSLGDSMTNALPFDDVRHLQAHQFLVDEAYLLDVQDYDAWLDTLTDDIRYVMPVRVTTALGAGFDTLPGMAHFDEDKHSLSRRVARFRTEHAWTEDPPSRLRHFITNVRTFAGDDDAHLLVESAELLFRSRGDVNEAAVLSCGREDVLRRCGAQWKLARRTVIVDESVLRMQNLAVFL</sequence>
<keyword evidence="4" id="KW-0479">Metal-binding</keyword>
<evidence type="ECO:0000256" key="6">
    <source>
        <dbReference type="ARBA" id="ARBA00023002"/>
    </source>
</evidence>
<dbReference type="InterPro" id="IPR015881">
    <property type="entry name" value="ARHD_Rieske_2Fe_2S"/>
</dbReference>
<dbReference type="GO" id="GO:0004497">
    <property type="term" value="F:monooxygenase activity"/>
    <property type="evidence" value="ECO:0007669"/>
    <property type="project" value="UniProtKB-ARBA"/>
</dbReference>
<dbReference type="Gene3D" id="3.90.380.10">
    <property type="entry name" value="Naphthalene 1,2-dioxygenase Alpha Subunit, Chain A, domain 1"/>
    <property type="match status" value="1"/>
</dbReference>
<organism evidence="11 12">
    <name type="scientific">Mycobacterium xenopi</name>
    <dbReference type="NCBI Taxonomy" id="1789"/>
    <lineage>
        <taxon>Bacteria</taxon>
        <taxon>Bacillati</taxon>
        <taxon>Actinomycetota</taxon>
        <taxon>Actinomycetes</taxon>
        <taxon>Mycobacteriales</taxon>
        <taxon>Mycobacteriaceae</taxon>
        <taxon>Mycobacterium</taxon>
    </lineage>
</organism>
<evidence type="ECO:0000256" key="9">
    <source>
        <dbReference type="ARBA" id="ARBA00023027"/>
    </source>
</evidence>
<dbReference type="InterPro" id="IPR017941">
    <property type="entry name" value="Rieske_2Fe-2S"/>
</dbReference>
<dbReference type="SUPFAM" id="SSF55961">
    <property type="entry name" value="Bet v1-like"/>
    <property type="match status" value="1"/>
</dbReference>
<dbReference type="PROSITE" id="PS51296">
    <property type="entry name" value="RIESKE"/>
    <property type="match status" value="1"/>
</dbReference>
<dbReference type="Pfam" id="PF00848">
    <property type="entry name" value="Ring_hydroxyl_A"/>
    <property type="match status" value="1"/>
</dbReference>
<dbReference type="InterPro" id="IPR000391">
    <property type="entry name" value="Rng_hydr_dOase-bsu"/>
</dbReference>
<protein>
    <recommendedName>
        <fullName evidence="10">Rieske domain-containing protein</fullName>
    </recommendedName>
</protein>
<dbReference type="Pfam" id="PF00355">
    <property type="entry name" value="Rieske"/>
    <property type="match status" value="1"/>
</dbReference>
<dbReference type="PROSITE" id="PS00570">
    <property type="entry name" value="RING_HYDROXYL_ALPHA"/>
    <property type="match status" value="1"/>
</dbReference>
<dbReference type="GO" id="GO:0016705">
    <property type="term" value="F:oxidoreductase activity, acting on paired donors, with incorporation or reduction of molecular oxygen"/>
    <property type="evidence" value="ECO:0007669"/>
    <property type="project" value="UniProtKB-ARBA"/>
</dbReference>
<accession>A0AAD1H1A0</accession>
<keyword evidence="3" id="KW-0001">2Fe-2S</keyword>
<name>A0AAD1H1A0_MYCXE</name>
<evidence type="ECO:0000256" key="5">
    <source>
        <dbReference type="ARBA" id="ARBA00022964"/>
    </source>
</evidence>
<evidence type="ECO:0000313" key="11">
    <source>
        <dbReference type="EMBL" id="BBU23248.1"/>
    </source>
</evidence>
<keyword evidence="9" id="KW-0520">NAD</keyword>
<dbReference type="InterPro" id="IPR032710">
    <property type="entry name" value="NTF2-like_dom_sf"/>
</dbReference>
<feature type="domain" description="Rieske" evidence="10">
    <location>
        <begin position="40"/>
        <end position="152"/>
    </location>
</feature>
<dbReference type="PANTHER" id="PTHR43756">
    <property type="entry name" value="CHOLINE MONOOXYGENASE, CHLOROPLASTIC"/>
    <property type="match status" value="1"/>
</dbReference>
<evidence type="ECO:0000256" key="4">
    <source>
        <dbReference type="ARBA" id="ARBA00022723"/>
    </source>
</evidence>
<dbReference type="Gene3D" id="3.10.450.50">
    <property type="match status" value="1"/>
</dbReference>